<name>A0A8H3IVH9_9LECA</name>
<gene>
    <name evidence="2" type="ORF">HETSPECPRED_009771</name>
</gene>
<keyword evidence="3" id="KW-1185">Reference proteome</keyword>
<sequence length="628" mass="72344">MARTGKEAENRSEDEMQRLVEKFRTNAHIWAKMPFPYEDLNDKWTRKDRQEQRRGFKQDLDSMVQDPSNPSEIIEDGAIQMWQFETEYGPVVYEKLLHISITDKEPFKKTKFLADFQKLCAPWYNMNPSPCVEALQLQLAKVYLAMPKGYRDNKGHHKEPKTHIQASYDTLWAMSGGESDWNRVKDEHVALLQDEDPERQPLRKILQEVLEKWSRWKRFAEDYLHNNQRNSFTSTNEGYYRKPPKDALYILVDKNHKLVILLDPNGITNAYGPDVKAKMEEDTDNYFAIKKPASTEGNQRWRGDKEHFELNPHLTKAECGTDYYGSWHPAGHPNGPMYITPDARNLQGIEKEVMMEYMKGAHGQMNKLVDFWFGVFDPELQQEYRNVYKVIPETARLPPTCAEEEETFSLRAILRNRQTYEHVDMQDWNGGLVGLLQLGFFYGGALVFNQLRLQLDGYRSGAVVLFRGNLLKHFVQPWQGLNRTAFDFTTKETVRKAGKLSNSQPKPDYESEHTVAASTADTAGAAYLGGQEDLLAVVDASHVTSLGKRRRSQIEEADDYSNHPRTQPVATSLAPPNNPVNYLEATTAEDFGIQEQADFATLARQIREEVRAEMESRYSRGPGWKRAG</sequence>
<reference evidence="2" key="1">
    <citation type="submission" date="2021-03" db="EMBL/GenBank/DDBJ databases">
        <authorList>
            <person name="Tagirdzhanova G."/>
        </authorList>
    </citation>
    <scope>NUCLEOTIDE SEQUENCE</scope>
</reference>
<feature type="region of interest" description="Disordered" evidence="1">
    <location>
        <begin position="547"/>
        <end position="578"/>
    </location>
</feature>
<proteinExistence type="predicted"/>
<dbReference type="AlphaFoldDB" id="A0A8H3IVH9"/>
<evidence type="ECO:0000313" key="2">
    <source>
        <dbReference type="EMBL" id="CAF9935380.1"/>
    </source>
</evidence>
<protein>
    <submittedName>
        <fullName evidence="2">Uncharacterized protein</fullName>
    </submittedName>
</protein>
<evidence type="ECO:0000256" key="1">
    <source>
        <dbReference type="SAM" id="MobiDB-lite"/>
    </source>
</evidence>
<evidence type="ECO:0000313" key="3">
    <source>
        <dbReference type="Proteomes" id="UP000664521"/>
    </source>
</evidence>
<comment type="caution">
    <text evidence="2">The sequence shown here is derived from an EMBL/GenBank/DDBJ whole genome shotgun (WGS) entry which is preliminary data.</text>
</comment>
<dbReference type="Gene3D" id="3.60.130.30">
    <property type="match status" value="1"/>
</dbReference>
<dbReference type="Proteomes" id="UP000664521">
    <property type="component" value="Unassembled WGS sequence"/>
</dbReference>
<accession>A0A8H3IVH9</accession>
<organism evidence="2 3">
    <name type="scientific">Heterodermia speciosa</name>
    <dbReference type="NCBI Taxonomy" id="116794"/>
    <lineage>
        <taxon>Eukaryota</taxon>
        <taxon>Fungi</taxon>
        <taxon>Dikarya</taxon>
        <taxon>Ascomycota</taxon>
        <taxon>Pezizomycotina</taxon>
        <taxon>Lecanoromycetes</taxon>
        <taxon>OSLEUM clade</taxon>
        <taxon>Lecanoromycetidae</taxon>
        <taxon>Caliciales</taxon>
        <taxon>Physciaceae</taxon>
        <taxon>Heterodermia</taxon>
    </lineage>
</organism>
<dbReference type="OrthoDB" id="4638065at2759"/>
<dbReference type="EMBL" id="CAJPDS010000082">
    <property type="protein sequence ID" value="CAF9935380.1"/>
    <property type="molecule type" value="Genomic_DNA"/>
</dbReference>